<evidence type="ECO:0000313" key="1">
    <source>
        <dbReference type="EMBL" id="MEJ8640179.1"/>
    </source>
</evidence>
<dbReference type="Proteomes" id="UP001377168">
    <property type="component" value="Unassembled WGS sequence"/>
</dbReference>
<name>A0ACC6Q9G0_9ACTN</name>
<keyword evidence="2" id="KW-1185">Reference proteome</keyword>
<sequence length="121" mass="13426">MDLIEAGWPIRQIAHDRGMSEQTIHVSRRQHLIDTGRLPRATSEDQAALVAARRKTAEVKAELAIRRPCSAADRQGGATRRRYEAVAVMADEGMSADGDESARRRRVRLLRLPLAPALPHA</sequence>
<dbReference type="EMBL" id="JBBKAJ010000039">
    <property type="protein sequence ID" value="MEJ8640179.1"/>
    <property type="molecule type" value="Genomic_DNA"/>
</dbReference>
<gene>
    <name evidence="1" type="ORF">WKI67_43635</name>
</gene>
<evidence type="ECO:0000313" key="2">
    <source>
        <dbReference type="Proteomes" id="UP001377168"/>
    </source>
</evidence>
<organism evidence="1 2">
    <name type="scientific">Streptomyces achmelvichensis</name>
    <dbReference type="NCBI Taxonomy" id="3134111"/>
    <lineage>
        <taxon>Bacteria</taxon>
        <taxon>Bacillati</taxon>
        <taxon>Actinomycetota</taxon>
        <taxon>Actinomycetes</taxon>
        <taxon>Kitasatosporales</taxon>
        <taxon>Streptomycetaceae</taxon>
        <taxon>Streptomyces</taxon>
    </lineage>
</organism>
<comment type="caution">
    <text evidence="1">The sequence shown here is derived from an EMBL/GenBank/DDBJ whole genome shotgun (WGS) entry which is preliminary data.</text>
</comment>
<accession>A0ACC6Q9G0</accession>
<protein>
    <submittedName>
        <fullName evidence="1">Uncharacterized protein</fullName>
    </submittedName>
</protein>
<reference evidence="1" key="1">
    <citation type="submission" date="2024-03" db="EMBL/GenBank/DDBJ databases">
        <title>Novel Streptomyces species of biotechnological and ecological value are a feature of Machair soil.</title>
        <authorList>
            <person name="Prole J.R."/>
            <person name="Goodfellow M."/>
            <person name="Allenby N."/>
            <person name="Ward A.C."/>
        </authorList>
    </citation>
    <scope>NUCLEOTIDE SEQUENCE</scope>
    <source>
        <strain evidence="1">MS2.AVA.5</strain>
    </source>
</reference>
<proteinExistence type="predicted"/>